<dbReference type="HOGENOM" id="CLU_1047043_0_0_1"/>
<evidence type="ECO:0000313" key="1">
    <source>
        <dbReference type="EnsemblMetazoa" id="SMAR007185-PA"/>
    </source>
</evidence>
<reference evidence="2" key="1">
    <citation type="submission" date="2011-05" db="EMBL/GenBank/DDBJ databases">
        <authorList>
            <person name="Richards S.R."/>
            <person name="Qu J."/>
            <person name="Jiang H."/>
            <person name="Jhangiani S.N."/>
            <person name="Agravi P."/>
            <person name="Goodspeed R."/>
            <person name="Gross S."/>
            <person name="Mandapat C."/>
            <person name="Jackson L."/>
            <person name="Mathew T."/>
            <person name="Pu L."/>
            <person name="Thornton R."/>
            <person name="Saada N."/>
            <person name="Wilczek-Boney K.B."/>
            <person name="Lee S."/>
            <person name="Kovar C."/>
            <person name="Wu Y."/>
            <person name="Scherer S.E."/>
            <person name="Worley K.C."/>
            <person name="Muzny D.M."/>
            <person name="Gibbs R."/>
        </authorList>
    </citation>
    <scope>NUCLEOTIDE SEQUENCE</scope>
    <source>
        <strain evidence="2">Brora</strain>
    </source>
</reference>
<name>T1J0X3_STRMM</name>
<accession>T1J0X3</accession>
<dbReference type="STRING" id="126957.T1J0X3"/>
<reference evidence="1" key="2">
    <citation type="submission" date="2015-02" db="UniProtKB">
        <authorList>
            <consortium name="EnsemblMetazoa"/>
        </authorList>
    </citation>
    <scope>IDENTIFICATION</scope>
</reference>
<dbReference type="OMA" id="NCNVISE"/>
<dbReference type="PhylomeDB" id="T1J0X3"/>
<protein>
    <submittedName>
        <fullName evidence="1">Uncharacterized protein</fullName>
    </submittedName>
</protein>
<dbReference type="EnsemblMetazoa" id="SMAR007185-RA">
    <property type="protein sequence ID" value="SMAR007185-PA"/>
    <property type="gene ID" value="SMAR007185"/>
</dbReference>
<organism evidence="1 2">
    <name type="scientific">Strigamia maritima</name>
    <name type="common">European centipede</name>
    <name type="synonym">Geophilus maritimus</name>
    <dbReference type="NCBI Taxonomy" id="126957"/>
    <lineage>
        <taxon>Eukaryota</taxon>
        <taxon>Metazoa</taxon>
        <taxon>Ecdysozoa</taxon>
        <taxon>Arthropoda</taxon>
        <taxon>Myriapoda</taxon>
        <taxon>Chilopoda</taxon>
        <taxon>Pleurostigmophora</taxon>
        <taxon>Geophilomorpha</taxon>
        <taxon>Linotaeniidae</taxon>
        <taxon>Strigamia</taxon>
    </lineage>
</organism>
<evidence type="ECO:0000313" key="2">
    <source>
        <dbReference type="Proteomes" id="UP000014500"/>
    </source>
</evidence>
<dbReference type="eggNOG" id="ENOG502R501">
    <property type="taxonomic scope" value="Eukaryota"/>
</dbReference>
<proteinExistence type="predicted"/>
<dbReference type="AlphaFoldDB" id="T1J0X3"/>
<keyword evidence="2" id="KW-1185">Reference proteome</keyword>
<sequence length="266" mass="29486">MYTESTRGAYAEKPTFISTEIGLHRCGSRATAGGIKFPGFPSKFNLLDFCSKRVPVNTEGLLDLTTVRSRSTTASPSPSVLLAHTQAIAQKNAVYPIRRTEVKTFTIPTGYRNANIDQAYIGQFSSCLILGLVSNESYNGSYKKNPFDFKHYDCAYPATPLTPNFSGGSVAREFVQLYSAMNRADKEVGLNISYTDYMYGGYTLFAFDLTQDGSASKSHFNLVKQGTLRVELRFKNALPETVSLLIFAEFQSLIKIDKNCNVISEF</sequence>
<dbReference type="EMBL" id="AFFK01020683">
    <property type="status" value="NOT_ANNOTATED_CDS"/>
    <property type="molecule type" value="Genomic_DNA"/>
</dbReference>
<dbReference type="Proteomes" id="UP000014500">
    <property type="component" value="Unassembled WGS sequence"/>
</dbReference>